<keyword evidence="2 3" id="KW-0808">Transferase</keyword>
<evidence type="ECO:0000313" key="3">
    <source>
        <dbReference type="EMBL" id="AGY81956.1"/>
    </source>
</evidence>
<dbReference type="EMBL" id="CP006812">
    <property type="protein sequence ID" value="AGY81956.1"/>
    <property type="molecule type" value="Genomic_DNA"/>
</dbReference>
<dbReference type="KEGG" id="caw:Q783_07000"/>
<name>U5SA50_9LACT</name>
<evidence type="ECO:0000256" key="2">
    <source>
        <dbReference type="ARBA" id="ARBA00022679"/>
    </source>
</evidence>
<dbReference type="PANTHER" id="PTHR11927">
    <property type="entry name" value="GALACTOSIDE 2-L-FUCOSYLTRANSFERASE"/>
    <property type="match status" value="1"/>
</dbReference>
<dbReference type="RefSeq" id="WP_023178373.1">
    <property type="nucleotide sequence ID" value="NC_022606.1"/>
</dbReference>
<dbReference type="GO" id="GO:0005975">
    <property type="term" value="P:carbohydrate metabolic process"/>
    <property type="evidence" value="ECO:0007669"/>
    <property type="project" value="InterPro"/>
</dbReference>
<organism evidence="3 4">
    <name type="scientific">Carnobacterium inhibens subsp. gilichinskyi</name>
    <dbReference type="NCBI Taxonomy" id="1266845"/>
    <lineage>
        <taxon>Bacteria</taxon>
        <taxon>Bacillati</taxon>
        <taxon>Bacillota</taxon>
        <taxon>Bacilli</taxon>
        <taxon>Lactobacillales</taxon>
        <taxon>Carnobacteriaceae</taxon>
        <taxon>Carnobacterium</taxon>
    </lineage>
</organism>
<dbReference type="CDD" id="cd11301">
    <property type="entry name" value="Fut1_Fut2_like"/>
    <property type="match status" value="1"/>
</dbReference>
<dbReference type="GO" id="GO:0008107">
    <property type="term" value="F:galactoside 2-alpha-L-fucosyltransferase activity"/>
    <property type="evidence" value="ECO:0007669"/>
    <property type="project" value="InterPro"/>
</dbReference>
<dbReference type="InterPro" id="IPR002516">
    <property type="entry name" value="Glyco_trans_11"/>
</dbReference>
<evidence type="ECO:0000313" key="4">
    <source>
        <dbReference type="Proteomes" id="UP000017469"/>
    </source>
</evidence>
<dbReference type="HOGENOM" id="CLU_043399_3_0_9"/>
<sequence>MIFVDLSEGLGNQMFQYAYSRYLQELYGGTLYLNTSSFKRKNSTRSYSLNNFYLYENVKLPSKFRRVIYNFYSKTIRMFIKKVIRMNPYSDKYYFSMIPYGFYVSSQVFKYLTVPTTKRHNIFVMGTWQTNKYFQSINDKIKDELKVKTEPNELNKKLITEINSNQSVCVHIRLGDYTNPEFDYLHVCTSDYYLKGMDYIVSKVKEPNFYIFSNSSSDIEWIKNNYNFKYKVKYIDLNNPDFEDFRLMYNCKHFIISNSTFSWWAQFLSNNDKKIIVAPSKWQKSNENEAKDIYLDHWKLIEIE</sequence>
<evidence type="ECO:0000256" key="1">
    <source>
        <dbReference type="ARBA" id="ARBA00022676"/>
    </source>
</evidence>
<dbReference type="GO" id="GO:0016020">
    <property type="term" value="C:membrane"/>
    <property type="evidence" value="ECO:0007669"/>
    <property type="project" value="InterPro"/>
</dbReference>
<dbReference type="Proteomes" id="UP000017469">
    <property type="component" value="Chromosome"/>
</dbReference>
<gene>
    <name evidence="3" type="ORF">Q783_07000</name>
</gene>
<dbReference type="PATRIC" id="fig|1266845.5.peg.1299"/>
<dbReference type="PANTHER" id="PTHR11927:SF9">
    <property type="entry name" value="L-FUCOSYLTRANSFERASE"/>
    <property type="match status" value="1"/>
</dbReference>
<proteinExistence type="predicted"/>
<accession>U5SA50</accession>
<dbReference type="eggNOG" id="ENOG502ZC3Y">
    <property type="taxonomic scope" value="Bacteria"/>
</dbReference>
<reference evidence="3 4" key="1">
    <citation type="journal article" date="2013" name="Genome Announc.">
        <title>Complete Genome Sequence of Carnobacterium gilichinskyi Strain WN1359T (DSM 27470T).</title>
        <authorList>
            <person name="Leonard M.T."/>
            <person name="Panayotova N."/>
            <person name="Farmerie W.G."/>
            <person name="Triplett E.W."/>
            <person name="Nicholson W.L."/>
        </authorList>
    </citation>
    <scope>NUCLEOTIDE SEQUENCE [LARGE SCALE GENOMIC DNA]</scope>
    <source>
        <strain evidence="3 4">WN1359</strain>
    </source>
</reference>
<dbReference type="AlphaFoldDB" id="U5SA50"/>
<keyword evidence="1" id="KW-0328">Glycosyltransferase</keyword>
<protein>
    <submittedName>
        <fullName evidence="3">Glycosyl transferase</fullName>
    </submittedName>
</protein>
<dbReference type="STRING" id="1266845.Q783_07000"/>
<dbReference type="Pfam" id="PF01531">
    <property type="entry name" value="Glyco_transf_11"/>
    <property type="match status" value="1"/>
</dbReference>